<comment type="catalytic activity">
    <reaction evidence="10">
        <text>2 reduced [2Fe-2S]-[ferredoxin] + NADP(+) + H(+) = 2 oxidized [2Fe-2S]-[ferredoxin] + NADPH</text>
        <dbReference type="Rhea" id="RHEA:20125"/>
        <dbReference type="Rhea" id="RHEA-COMP:10000"/>
        <dbReference type="Rhea" id="RHEA-COMP:10001"/>
        <dbReference type="ChEBI" id="CHEBI:15378"/>
        <dbReference type="ChEBI" id="CHEBI:33737"/>
        <dbReference type="ChEBI" id="CHEBI:33738"/>
        <dbReference type="ChEBI" id="CHEBI:57783"/>
        <dbReference type="ChEBI" id="CHEBI:58349"/>
        <dbReference type="EC" id="1.18.1.2"/>
    </reaction>
</comment>
<keyword evidence="13" id="KW-1185">Reference proteome</keyword>
<evidence type="ECO:0000256" key="10">
    <source>
        <dbReference type="ARBA" id="ARBA00047776"/>
    </source>
</evidence>
<evidence type="ECO:0000256" key="1">
    <source>
        <dbReference type="ARBA" id="ARBA00001974"/>
    </source>
</evidence>
<dbReference type="Gene3D" id="2.40.30.10">
    <property type="entry name" value="Translation factors"/>
    <property type="match status" value="1"/>
</dbReference>
<accession>A0A0A7EDC9</accession>
<dbReference type="HOGENOM" id="CLU_003827_3_0_6"/>
<dbReference type="RefSeq" id="WP_038639407.1">
    <property type="nucleotide sequence ID" value="NZ_CP009888.1"/>
</dbReference>
<dbReference type="InterPro" id="IPR017927">
    <property type="entry name" value="FAD-bd_FR_type"/>
</dbReference>
<evidence type="ECO:0000256" key="2">
    <source>
        <dbReference type="ARBA" id="ARBA00008312"/>
    </source>
</evidence>
<keyword evidence="8" id="KW-0560">Oxidoreductase</keyword>
<dbReference type="Pfam" id="PF00175">
    <property type="entry name" value="NAD_binding_1"/>
    <property type="match status" value="1"/>
</dbReference>
<keyword evidence="6" id="KW-0274">FAD</keyword>
<keyword evidence="5" id="KW-0547">Nucleotide-binding</keyword>
<dbReference type="STRING" id="1348114.OM33_04825"/>
<evidence type="ECO:0000256" key="3">
    <source>
        <dbReference type="ARBA" id="ARBA00013223"/>
    </source>
</evidence>
<evidence type="ECO:0000259" key="11">
    <source>
        <dbReference type="PROSITE" id="PS51384"/>
    </source>
</evidence>
<dbReference type="Proteomes" id="UP000030341">
    <property type="component" value="Chromosome 1"/>
</dbReference>
<dbReference type="SUPFAM" id="SSF52343">
    <property type="entry name" value="Ferredoxin reductase-like, C-terminal NADP-linked domain"/>
    <property type="match status" value="1"/>
</dbReference>
<organism evidence="12 13">
    <name type="scientific">Pseudoalteromonas piratica</name>
    <dbReference type="NCBI Taxonomy" id="1348114"/>
    <lineage>
        <taxon>Bacteria</taxon>
        <taxon>Pseudomonadati</taxon>
        <taxon>Pseudomonadota</taxon>
        <taxon>Gammaproteobacteria</taxon>
        <taxon>Alteromonadales</taxon>
        <taxon>Pseudoalteromonadaceae</taxon>
        <taxon>Pseudoalteromonas</taxon>
    </lineage>
</organism>
<dbReference type="PROSITE" id="PS51384">
    <property type="entry name" value="FAD_FR"/>
    <property type="match status" value="1"/>
</dbReference>
<protein>
    <recommendedName>
        <fullName evidence="3">ferredoxin--NADP(+) reductase</fullName>
        <ecNumber evidence="3">1.18.1.2</ecNumber>
    </recommendedName>
</protein>
<keyword evidence="7" id="KW-0521">NADP</keyword>
<dbReference type="InterPro" id="IPR008333">
    <property type="entry name" value="Cbr1-like_FAD-bd_dom"/>
</dbReference>
<dbReference type="InterPro" id="IPR039261">
    <property type="entry name" value="FNR_nucleotide-bd"/>
</dbReference>
<dbReference type="eggNOG" id="COG1018">
    <property type="taxonomic scope" value="Bacteria"/>
</dbReference>
<evidence type="ECO:0000256" key="4">
    <source>
        <dbReference type="ARBA" id="ARBA00022630"/>
    </source>
</evidence>
<dbReference type="EMBL" id="CP009888">
    <property type="protein sequence ID" value="AIY64543.1"/>
    <property type="molecule type" value="Genomic_DNA"/>
</dbReference>
<dbReference type="SUPFAM" id="SSF63380">
    <property type="entry name" value="Riboflavin synthase domain-like"/>
    <property type="match status" value="1"/>
</dbReference>
<dbReference type="Gene3D" id="3.40.50.80">
    <property type="entry name" value="Nucleotide-binding domain of ferredoxin-NADP reductase (FNR) module"/>
    <property type="match status" value="1"/>
</dbReference>
<dbReference type="GO" id="GO:0000166">
    <property type="term" value="F:nucleotide binding"/>
    <property type="evidence" value="ECO:0007669"/>
    <property type="project" value="UniProtKB-KW"/>
</dbReference>
<dbReference type="Pfam" id="PF00970">
    <property type="entry name" value="FAD_binding_6"/>
    <property type="match status" value="1"/>
</dbReference>
<dbReference type="GO" id="GO:0034599">
    <property type="term" value="P:cellular response to oxidative stress"/>
    <property type="evidence" value="ECO:0007669"/>
    <property type="project" value="TreeGrafter"/>
</dbReference>
<dbReference type="OrthoDB" id="9784483at2"/>
<proteinExistence type="inferred from homology"/>
<keyword evidence="4" id="KW-0285">Flavoprotein</keyword>
<dbReference type="InterPro" id="IPR033892">
    <property type="entry name" value="FNR_bac"/>
</dbReference>
<dbReference type="GO" id="GO:0004324">
    <property type="term" value="F:ferredoxin-NADP+ reductase activity"/>
    <property type="evidence" value="ECO:0007669"/>
    <property type="project" value="UniProtKB-EC"/>
</dbReference>
<evidence type="ECO:0000256" key="8">
    <source>
        <dbReference type="ARBA" id="ARBA00023002"/>
    </source>
</evidence>
<dbReference type="InterPro" id="IPR017938">
    <property type="entry name" value="Riboflavin_synthase-like_b-brl"/>
</dbReference>
<dbReference type="CDD" id="cd06195">
    <property type="entry name" value="FNR1"/>
    <property type="match status" value="1"/>
</dbReference>
<evidence type="ECO:0000256" key="9">
    <source>
        <dbReference type="ARBA" id="ARBA00034078"/>
    </source>
</evidence>
<feature type="domain" description="FAD-binding FR-type" evidence="11">
    <location>
        <begin position="2"/>
        <end position="102"/>
    </location>
</feature>
<comment type="cofactor">
    <cofactor evidence="1">
        <name>FAD</name>
        <dbReference type="ChEBI" id="CHEBI:57692"/>
    </cofactor>
</comment>
<evidence type="ECO:0000313" key="12">
    <source>
        <dbReference type="EMBL" id="AIY64543.1"/>
    </source>
</evidence>
<gene>
    <name evidence="12" type="ORF">OM33_04825</name>
</gene>
<comment type="similarity">
    <text evidence="2">Belongs to the ferredoxin--NADP reductase type 1 family.</text>
</comment>
<comment type="cofactor">
    <cofactor evidence="9">
        <name>[2Fe-2S] cluster</name>
        <dbReference type="ChEBI" id="CHEBI:190135"/>
    </cofactor>
</comment>
<dbReference type="PANTHER" id="PTHR47878">
    <property type="entry name" value="OXIDOREDUCTASE FAD/NAD(P)-BINDING DOMAIN PROTEIN"/>
    <property type="match status" value="1"/>
</dbReference>
<dbReference type="EC" id="1.18.1.2" evidence="3"/>
<name>A0A0A7EDC9_9GAMM</name>
<sequence>MANWIDGEVTKIKWWNKKLFSLTLSAPLPNYKAGQFTKLAMTIEDKKIARAYSFVNTPSHSNLHEFLLVTVQDGLLSPPLSELSVGETVHVAEQASGFFTLDEVPSSEYLWLLSTGTAIGPFLSMLGDPRIWQKFDKVILVHGVRKSEDLVYQELIASICQSQPLTFVPVISQENITDGLAGRITNALTSNKLFDYVGLEATPENSQFMLCGNPEMVKETTEILLDLGFARNRRAKPGHITVEQYW</sequence>
<evidence type="ECO:0000256" key="6">
    <source>
        <dbReference type="ARBA" id="ARBA00022827"/>
    </source>
</evidence>
<dbReference type="PANTHER" id="PTHR47878:SF1">
    <property type="entry name" value="FLAVODOXIN_FERREDOXIN--NADP REDUCTASE"/>
    <property type="match status" value="1"/>
</dbReference>
<evidence type="ECO:0000313" key="13">
    <source>
        <dbReference type="Proteomes" id="UP000030341"/>
    </source>
</evidence>
<evidence type="ECO:0000256" key="7">
    <source>
        <dbReference type="ARBA" id="ARBA00022857"/>
    </source>
</evidence>
<dbReference type="InterPro" id="IPR001433">
    <property type="entry name" value="OxRdtase_FAD/NAD-bd"/>
</dbReference>
<dbReference type="KEGG" id="pseo:OM33_04825"/>
<dbReference type="InterPro" id="IPR051930">
    <property type="entry name" value="FNR_type-1"/>
</dbReference>
<dbReference type="GO" id="GO:0042167">
    <property type="term" value="P:heme catabolic process"/>
    <property type="evidence" value="ECO:0007669"/>
    <property type="project" value="TreeGrafter"/>
</dbReference>
<evidence type="ECO:0000256" key="5">
    <source>
        <dbReference type="ARBA" id="ARBA00022741"/>
    </source>
</evidence>
<dbReference type="AlphaFoldDB" id="A0A0A7EDC9"/>
<reference evidence="12 13" key="1">
    <citation type="submission" date="2014-11" db="EMBL/GenBank/DDBJ databases">
        <title>Complete Genome Sequence of Pseudoalteromonas sp. Strain OCN003 Isolated from Kaneohe Bay, Oahu, Hawaii.</title>
        <authorList>
            <person name="Beurmann S."/>
            <person name="Videau P."/>
            <person name="Ushijima B."/>
            <person name="Smith A.M."/>
            <person name="Aeby G.S."/>
            <person name="Callahan S.M."/>
            <person name="Belcaid M."/>
        </authorList>
    </citation>
    <scope>NUCLEOTIDE SEQUENCE [LARGE SCALE GENOMIC DNA]</scope>
    <source>
        <strain evidence="12 13">OCN003</strain>
    </source>
</reference>